<dbReference type="EMBL" id="CM041541">
    <property type="protein sequence ID" value="KAI3365916.1"/>
    <property type="molecule type" value="Genomic_DNA"/>
</dbReference>
<keyword evidence="2" id="KW-1185">Reference proteome</keyword>
<reference evidence="1" key="1">
    <citation type="submission" date="2022-04" db="EMBL/GenBank/DDBJ databases">
        <title>Jade perch genome.</title>
        <authorList>
            <person name="Chao B."/>
        </authorList>
    </citation>
    <scope>NUCLEOTIDE SEQUENCE</scope>
    <source>
        <strain evidence="1">CB-2022</strain>
    </source>
</reference>
<dbReference type="Proteomes" id="UP000831701">
    <property type="component" value="Chromosome 11"/>
</dbReference>
<evidence type="ECO:0000313" key="1">
    <source>
        <dbReference type="EMBL" id="KAI3365916.1"/>
    </source>
</evidence>
<organism evidence="1 2">
    <name type="scientific">Scortum barcoo</name>
    <name type="common">barcoo grunter</name>
    <dbReference type="NCBI Taxonomy" id="214431"/>
    <lineage>
        <taxon>Eukaryota</taxon>
        <taxon>Metazoa</taxon>
        <taxon>Chordata</taxon>
        <taxon>Craniata</taxon>
        <taxon>Vertebrata</taxon>
        <taxon>Euteleostomi</taxon>
        <taxon>Actinopterygii</taxon>
        <taxon>Neopterygii</taxon>
        <taxon>Teleostei</taxon>
        <taxon>Neoteleostei</taxon>
        <taxon>Acanthomorphata</taxon>
        <taxon>Eupercaria</taxon>
        <taxon>Centrarchiformes</taxon>
        <taxon>Terapontoidei</taxon>
        <taxon>Terapontidae</taxon>
        <taxon>Scortum</taxon>
    </lineage>
</organism>
<comment type="caution">
    <text evidence="1">The sequence shown here is derived from an EMBL/GenBank/DDBJ whole genome shotgun (WGS) entry which is preliminary data.</text>
</comment>
<name>A0ACB8WDV6_9TELE</name>
<evidence type="ECO:0000313" key="2">
    <source>
        <dbReference type="Proteomes" id="UP000831701"/>
    </source>
</evidence>
<sequence length="88" mass="10178">MAVHRRFPSNLLELERCCKEKWAKLPKDSRPRWEPAEEREIPDTWWLFLHKSLQLVSGAHSRPASCASSTAPLAHTEVTWTDISLLKV</sequence>
<accession>A0ACB8WDV6</accession>
<gene>
    <name evidence="1" type="ORF">L3Q82_000740</name>
</gene>
<proteinExistence type="predicted"/>
<protein>
    <submittedName>
        <fullName evidence="1">Uncharacterized protein</fullName>
    </submittedName>
</protein>